<dbReference type="EMBL" id="JACXVP010000005">
    <property type="protein sequence ID" value="KAG5605783.1"/>
    <property type="molecule type" value="Genomic_DNA"/>
</dbReference>
<sequence length="304" mass="34446">MSNSSSPPKLPLSQEIENPSSFNFNSSSRRISVHARDLPEGKNTKSNILAAAEELVVVQSLTSLKKDTQPTLLEQECKSQDLVPHSVQPVFDQTPITMGVNSEEKDKEEILIVWSRKGVEGLITEVAPETTLEDEPTESQRKRKKKIKRKGKMVESSNKGDKRRYATKGVVQKQRRILRVRTEEPTSLQQEIGSSDTESDDIVREVVKRNKEGEEERKSHVKWDRVTKKASSKPKSGKGPSSTAQKQVEGRVLTREERVSKLENQKVLNGRVFNPKILTEHGMSTFFDFLSLKSWEHLFECPVP</sequence>
<proteinExistence type="predicted"/>
<reference evidence="2 3" key="1">
    <citation type="submission" date="2020-09" db="EMBL/GenBank/DDBJ databases">
        <title>De no assembly of potato wild relative species, Solanum commersonii.</title>
        <authorList>
            <person name="Cho K."/>
        </authorList>
    </citation>
    <scope>NUCLEOTIDE SEQUENCE [LARGE SCALE GENOMIC DNA]</scope>
    <source>
        <strain evidence="2">LZ3.2</strain>
        <tissue evidence="2">Leaf</tissue>
    </source>
</reference>
<dbReference type="AlphaFoldDB" id="A0A9J5Z1I6"/>
<feature type="compositionally biased region" description="Low complexity" evidence="1">
    <location>
        <begin position="20"/>
        <end position="29"/>
    </location>
</feature>
<feature type="region of interest" description="Disordered" evidence="1">
    <location>
        <begin position="128"/>
        <end position="252"/>
    </location>
</feature>
<organism evidence="2 3">
    <name type="scientific">Solanum commersonii</name>
    <name type="common">Commerson's wild potato</name>
    <name type="synonym">Commerson's nightshade</name>
    <dbReference type="NCBI Taxonomy" id="4109"/>
    <lineage>
        <taxon>Eukaryota</taxon>
        <taxon>Viridiplantae</taxon>
        <taxon>Streptophyta</taxon>
        <taxon>Embryophyta</taxon>
        <taxon>Tracheophyta</taxon>
        <taxon>Spermatophyta</taxon>
        <taxon>Magnoliopsida</taxon>
        <taxon>eudicotyledons</taxon>
        <taxon>Gunneridae</taxon>
        <taxon>Pentapetalae</taxon>
        <taxon>asterids</taxon>
        <taxon>lamiids</taxon>
        <taxon>Solanales</taxon>
        <taxon>Solanaceae</taxon>
        <taxon>Solanoideae</taxon>
        <taxon>Solaneae</taxon>
        <taxon>Solanum</taxon>
    </lineage>
</organism>
<evidence type="ECO:0000256" key="1">
    <source>
        <dbReference type="SAM" id="MobiDB-lite"/>
    </source>
</evidence>
<feature type="region of interest" description="Disordered" evidence="1">
    <location>
        <begin position="1"/>
        <end position="29"/>
    </location>
</feature>
<accession>A0A9J5Z1I6</accession>
<feature type="compositionally biased region" description="Low complexity" evidence="1">
    <location>
        <begin position="1"/>
        <end position="13"/>
    </location>
</feature>
<feature type="compositionally biased region" description="Basic residues" evidence="1">
    <location>
        <begin position="141"/>
        <end position="151"/>
    </location>
</feature>
<feature type="compositionally biased region" description="Basic and acidic residues" evidence="1">
    <location>
        <begin position="201"/>
        <end position="227"/>
    </location>
</feature>
<protein>
    <submittedName>
        <fullName evidence="2">Uncharacterized protein</fullName>
    </submittedName>
</protein>
<feature type="compositionally biased region" description="Polar residues" evidence="1">
    <location>
        <begin position="185"/>
        <end position="196"/>
    </location>
</feature>
<comment type="caution">
    <text evidence="2">The sequence shown here is derived from an EMBL/GenBank/DDBJ whole genome shotgun (WGS) entry which is preliminary data.</text>
</comment>
<gene>
    <name evidence="2" type="ORF">H5410_027275</name>
</gene>
<name>A0A9J5Z1I6_SOLCO</name>
<evidence type="ECO:0000313" key="3">
    <source>
        <dbReference type="Proteomes" id="UP000824120"/>
    </source>
</evidence>
<dbReference type="Proteomes" id="UP000824120">
    <property type="component" value="Chromosome 5"/>
</dbReference>
<keyword evidence="3" id="KW-1185">Reference proteome</keyword>
<evidence type="ECO:0000313" key="2">
    <source>
        <dbReference type="EMBL" id="KAG5605783.1"/>
    </source>
</evidence>